<evidence type="ECO:0000256" key="1">
    <source>
        <dbReference type="SAM" id="Phobius"/>
    </source>
</evidence>
<reference evidence="2 3" key="1">
    <citation type="submission" date="2020-05" db="EMBL/GenBank/DDBJ databases">
        <title>Aquincola sp. isolate from soil.</title>
        <authorList>
            <person name="Han J."/>
            <person name="Kim D.-U."/>
        </authorList>
    </citation>
    <scope>NUCLEOTIDE SEQUENCE [LARGE SCALE GENOMIC DNA]</scope>
    <source>
        <strain evidence="2 3">S2</strain>
    </source>
</reference>
<protein>
    <submittedName>
        <fullName evidence="2">Uncharacterized protein</fullName>
    </submittedName>
</protein>
<evidence type="ECO:0000313" key="2">
    <source>
        <dbReference type="EMBL" id="NRF68137.1"/>
    </source>
</evidence>
<keyword evidence="3" id="KW-1185">Reference proteome</keyword>
<evidence type="ECO:0000313" key="3">
    <source>
        <dbReference type="Proteomes" id="UP000737171"/>
    </source>
</evidence>
<keyword evidence="1" id="KW-1133">Transmembrane helix</keyword>
<accession>A0ABX2EHS4</accession>
<name>A0ABX2EHS4_9BURK</name>
<dbReference type="RefSeq" id="WP_173123513.1">
    <property type="nucleotide sequence ID" value="NZ_JABRWJ010000004.1"/>
</dbReference>
<dbReference type="Proteomes" id="UP000737171">
    <property type="component" value="Unassembled WGS sequence"/>
</dbReference>
<comment type="caution">
    <text evidence="2">The sequence shown here is derived from an EMBL/GenBank/DDBJ whole genome shotgun (WGS) entry which is preliminary data.</text>
</comment>
<keyword evidence="1" id="KW-0812">Transmembrane</keyword>
<feature type="transmembrane region" description="Helical" evidence="1">
    <location>
        <begin position="47"/>
        <end position="64"/>
    </location>
</feature>
<dbReference type="EMBL" id="JABRWJ010000004">
    <property type="protein sequence ID" value="NRF68137.1"/>
    <property type="molecule type" value="Genomic_DNA"/>
</dbReference>
<proteinExistence type="predicted"/>
<gene>
    <name evidence="2" type="ORF">HLB44_14180</name>
</gene>
<sequence length="65" mass="7277">MITPNRMLREHAAGLRRHLQHCRAAQGRWFSAALVAERVHRQMAPRFVTTVAAAVLLLSAACGWI</sequence>
<keyword evidence="1" id="KW-0472">Membrane</keyword>
<organism evidence="2 3">
    <name type="scientific">Pseudaquabacterium terrae</name>
    <dbReference type="NCBI Taxonomy" id="2732868"/>
    <lineage>
        <taxon>Bacteria</taxon>
        <taxon>Pseudomonadati</taxon>
        <taxon>Pseudomonadota</taxon>
        <taxon>Betaproteobacteria</taxon>
        <taxon>Burkholderiales</taxon>
        <taxon>Sphaerotilaceae</taxon>
        <taxon>Pseudaquabacterium</taxon>
    </lineage>
</organism>